<dbReference type="SUPFAM" id="SSF54862">
    <property type="entry name" value="4Fe-4S ferredoxins"/>
    <property type="match status" value="1"/>
</dbReference>
<evidence type="ECO:0000259" key="5">
    <source>
        <dbReference type="PROSITE" id="PS51379"/>
    </source>
</evidence>
<feature type="domain" description="4Fe-4S ferredoxin-type" evidence="5">
    <location>
        <begin position="35"/>
        <end position="68"/>
    </location>
</feature>
<gene>
    <name evidence="6" type="ORF">ENF18_00175</name>
</gene>
<name>A0A7C0VAJ9_UNCW3</name>
<protein>
    <submittedName>
        <fullName evidence="6">4Fe-4S dicluster domain-containing protein</fullName>
    </submittedName>
</protein>
<feature type="domain" description="4Fe-4S ferredoxin-type" evidence="5">
    <location>
        <begin position="69"/>
        <end position="98"/>
    </location>
</feature>
<dbReference type="PROSITE" id="PS51379">
    <property type="entry name" value="4FE4S_FER_2"/>
    <property type="match status" value="3"/>
</dbReference>
<sequence length="165" mass="18581">MKKVYLVPNRCLGCEECMEACSKEHGDTSRNYVLWIDQVYPVQLRCSHCEDAPCMRICPVEAIKRNEHGAVVIDESLCIGCGYCALVCPFGIPKFAETTKKVVKCDMCSDRLKEGEVPVCVRNCPTMALQFGEIGELEDERRKRLAKKVLAVGTYLREIITLQEA</sequence>
<dbReference type="InterPro" id="IPR017900">
    <property type="entry name" value="4Fe4S_Fe_S_CS"/>
</dbReference>
<accession>A0A7C0VAJ9</accession>
<feature type="domain" description="4Fe-4S ferredoxin-type" evidence="5">
    <location>
        <begin position="2"/>
        <end position="31"/>
    </location>
</feature>
<evidence type="ECO:0000256" key="4">
    <source>
        <dbReference type="ARBA" id="ARBA00023014"/>
    </source>
</evidence>
<proteinExistence type="predicted"/>
<reference evidence="6" key="1">
    <citation type="journal article" date="2020" name="mSystems">
        <title>Genome- and Community-Level Interaction Insights into Carbon Utilization and Element Cycling Functions of Hydrothermarchaeota in Hydrothermal Sediment.</title>
        <authorList>
            <person name="Zhou Z."/>
            <person name="Liu Y."/>
            <person name="Xu W."/>
            <person name="Pan J."/>
            <person name="Luo Z.H."/>
            <person name="Li M."/>
        </authorList>
    </citation>
    <scope>NUCLEOTIDE SEQUENCE [LARGE SCALE GENOMIC DNA]</scope>
    <source>
        <strain evidence="6">HyVt-102</strain>
    </source>
</reference>
<keyword evidence="3" id="KW-0408">Iron</keyword>
<organism evidence="6">
    <name type="scientific">candidate division WOR-3 bacterium</name>
    <dbReference type="NCBI Taxonomy" id="2052148"/>
    <lineage>
        <taxon>Bacteria</taxon>
        <taxon>Bacteria division WOR-3</taxon>
    </lineage>
</organism>
<dbReference type="Proteomes" id="UP000885847">
    <property type="component" value="Unassembled WGS sequence"/>
</dbReference>
<dbReference type="AlphaFoldDB" id="A0A7C0VAJ9"/>
<dbReference type="Pfam" id="PF13247">
    <property type="entry name" value="Fer4_11"/>
    <property type="match status" value="1"/>
</dbReference>
<dbReference type="EMBL" id="DQWE01000009">
    <property type="protein sequence ID" value="HDI82189.1"/>
    <property type="molecule type" value="Genomic_DNA"/>
</dbReference>
<dbReference type="GO" id="GO:0051539">
    <property type="term" value="F:4 iron, 4 sulfur cluster binding"/>
    <property type="evidence" value="ECO:0007669"/>
    <property type="project" value="UniProtKB-KW"/>
</dbReference>
<keyword evidence="4" id="KW-0411">Iron-sulfur</keyword>
<evidence type="ECO:0000256" key="1">
    <source>
        <dbReference type="ARBA" id="ARBA00022485"/>
    </source>
</evidence>
<dbReference type="PANTHER" id="PTHR43177:SF3">
    <property type="entry name" value="PROTEIN NRFC HOMOLOG"/>
    <property type="match status" value="1"/>
</dbReference>
<dbReference type="Gene3D" id="3.30.70.20">
    <property type="match status" value="2"/>
</dbReference>
<evidence type="ECO:0000256" key="2">
    <source>
        <dbReference type="ARBA" id="ARBA00022723"/>
    </source>
</evidence>
<keyword evidence="1" id="KW-0004">4Fe-4S</keyword>
<dbReference type="InterPro" id="IPR017896">
    <property type="entry name" value="4Fe4S_Fe-S-bd"/>
</dbReference>
<dbReference type="PROSITE" id="PS00198">
    <property type="entry name" value="4FE4S_FER_1"/>
    <property type="match status" value="1"/>
</dbReference>
<evidence type="ECO:0000313" key="6">
    <source>
        <dbReference type="EMBL" id="HDI82189.1"/>
    </source>
</evidence>
<dbReference type="CDD" id="cd16374">
    <property type="entry name" value="DMSOR_beta_like"/>
    <property type="match status" value="1"/>
</dbReference>
<dbReference type="InterPro" id="IPR050954">
    <property type="entry name" value="ET_IronSulfur_Cluster-Binding"/>
</dbReference>
<keyword evidence="2" id="KW-0479">Metal-binding</keyword>
<dbReference type="PANTHER" id="PTHR43177">
    <property type="entry name" value="PROTEIN NRFC"/>
    <property type="match status" value="1"/>
</dbReference>
<evidence type="ECO:0000256" key="3">
    <source>
        <dbReference type="ARBA" id="ARBA00023004"/>
    </source>
</evidence>
<dbReference type="GO" id="GO:0046872">
    <property type="term" value="F:metal ion binding"/>
    <property type="evidence" value="ECO:0007669"/>
    <property type="project" value="UniProtKB-KW"/>
</dbReference>
<comment type="caution">
    <text evidence="6">The sequence shown here is derived from an EMBL/GenBank/DDBJ whole genome shotgun (WGS) entry which is preliminary data.</text>
</comment>